<keyword evidence="2" id="KW-1185">Reference proteome</keyword>
<proteinExistence type="predicted"/>
<organism evidence="1 2">
    <name type="scientific">Nocardioides eburneus</name>
    <dbReference type="NCBI Taxonomy" id="3231482"/>
    <lineage>
        <taxon>Bacteria</taxon>
        <taxon>Bacillati</taxon>
        <taxon>Actinomycetota</taxon>
        <taxon>Actinomycetes</taxon>
        <taxon>Propionibacteriales</taxon>
        <taxon>Nocardioidaceae</taxon>
        <taxon>Nocardioides</taxon>
    </lineage>
</organism>
<protein>
    <recommendedName>
        <fullName evidence="3">DUF3618 domain-containing protein</fullName>
    </recommendedName>
</protein>
<comment type="caution">
    <text evidence="1">The sequence shown here is derived from an EMBL/GenBank/DDBJ whole genome shotgun (WGS) entry which is preliminary data.</text>
</comment>
<accession>A0ABV3T398</accession>
<evidence type="ECO:0000313" key="1">
    <source>
        <dbReference type="EMBL" id="MEX0429628.1"/>
    </source>
</evidence>
<gene>
    <name evidence="1" type="ORF">AB3X52_18575</name>
</gene>
<dbReference type="EMBL" id="JBFPJR010000052">
    <property type="protein sequence ID" value="MEX0429628.1"/>
    <property type="molecule type" value="Genomic_DNA"/>
</dbReference>
<dbReference type="Proteomes" id="UP001556631">
    <property type="component" value="Unassembled WGS sequence"/>
</dbReference>
<evidence type="ECO:0000313" key="2">
    <source>
        <dbReference type="Proteomes" id="UP001556631"/>
    </source>
</evidence>
<sequence length="83" mass="8552">MTASNEPPQADHLSRAEIRKDSLQDAADAVAGTVGEVATIVAKAVQDVVGAVGGLATELFAIRDSARKAAQEHEDADEEPTAP</sequence>
<reference evidence="1 2" key="1">
    <citation type="submission" date="2024-07" db="EMBL/GenBank/DDBJ databases">
        <authorList>
            <person name="Lee S."/>
            <person name="Kang M."/>
        </authorList>
    </citation>
    <scope>NUCLEOTIDE SEQUENCE [LARGE SCALE GENOMIC DNA]</scope>
    <source>
        <strain evidence="1 2">DS6</strain>
    </source>
</reference>
<dbReference type="RefSeq" id="WP_367995595.1">
    <property type="nucleotide sequence ID" value="NZ_JBFPJR010000052.1"/>
</dbReference>
<name>A0ABV3T398_9ACTN</name>
<evidence type="ECO:0008006" key="3">
    <source>
        <dbReference type="Google" id="ProtNLM"/>
    </source>
</evidence>